<evidence type="ECO:0000313" key="3">
    <source>
        <dbReference type="EMBL" id="CAF1093881.1"/>
    </source>
</evidence>
<feature type="non-terminal residue" evidence="3">
    <location>
        <position position="1"/>
    </location>
</feature>
<protein>
    <submittedName>
        <fullName evidence="3">Uncharacterized protein</fullName>
    </submittedName>
</protein>
<dbReference type="Proteomes" id="UP000682733">
    <property type="component" value="Unassembled WGS sequence"/>
</dbReference>
<dbReference type="EMBL" id="CAJNOK010009598">
    <property type="protein sequence ID" value="CAF1093881.1"/>
    <property type="molecule type" value="Genomic_DNA"/>
</dbReference>
<reference evidence="3" key="1">
    <citation type="submission" date="2021-02" db="EMBL/GenBank/DDBJ databases">
        <authorList>
            <person name="Nowell W R."/>
        </authorList>
    </citation>
    <scope>NUCLEOTIDE SEQUENCE</scope>
</reference>
<accession>A0A8S2E169</accession>
<gene>
    <name evidence="3" type="ORF">OVA965_LOCUS18951</name>
    <name evidence="4" type="ORF">TMI583_LOCUS18966</name>
</gene>
<evidence type="ECO:0000256" key="2">
    <source>
        <dbReference type="SAM" id="Phobius"/>
    </source>
</evidence>
<sequence>NPTCPATDSSGHVEVRMTQKIVMGAGDNYAKMDRKHASSANEITEKMVLYAEEFSTVLHLVLTPVFFLTVLLLIAGELEQLILSDDLYKSYYPSVNQQLLPNLRFFVASYDFGDAAYPRQQIYRKASGARNNSQKTYTLRENEEGKRILTVTSTNQVKKMTNFRVFDKYTEVQLLLRKLYHGMKFSGKLPSKKSLERLFYGLKLDISERRLDLCWSTVKAYVRPLKNKQTNEDYDIVQTGAWSDDDNDSSTDEDYRTEDEDSNTDESDADVNNTGSGTEDDMNTSISLISAGKKTIANRTSKRATPLNAGGGATATQVNIGKKASVVKAASSKRRPAVKDKQCIQTNVDDDTDDTKRKNRLTKATKAPAQRKPATPRTSNKKLAFSSFSASDAVIVPKKRRRDNLQDNLSKLFKVDADEDSNRVKRRRMPNCRLTSP</sequence>
<evidence type="ECO:0000313" key="4">
    <source>
        <dbReference type="EMBL" id="CAF3855425.1"/>
    </source>
</evidence>
<evidence type="ECO:0000313" key="5">
    <source>
        <dbReference type="Proteomes" id="UP000677228"/>
    </source>
</evidence>
<feature type="transmembrane region" description="Helical" evidence="2">
    <location>
        <begin position="57"/>
        <end position="75"/>
    </location>
</feature>
<keyword evidence="2" id="KW-1133">Transmembrane helix</keyword>
<feature type="region of interest" description="Disordered" evidence="1">
    <location>
        <begin position="331"/>
        <end position="383"/>
    </location>
</feature>
<feature type="region of interest" description="Disordered" evidence="1">
    <location>
        <begin position="418"/>
        <end position="437"/>
    </location>
</feature>
<evidence type="ECO:0000256" key="1">
    <source>
        <dbReference type="SAM" id="MobiDB-lite"/>
    </source>
</evidence>
<name>A0A8S2E169_9BILA</name>
<proteinExistence type="predicted"/>
<keyword evidence="2" id="KW-0812">Transmembrane</keyword>
<dbReference type="EMBL" id="CAJOBA010009618">
    <property type="protein sequence ID" value="CAF3855425.1"/>
    <property type="molecule type" value="Genomic_DNA"/>
</dbReference>
<feature type="compositionally biased region" description="Polar residues" evidence="1">
    <location>
        <begin position="271"/>
        <end position="284"/>
    </location>
</feature>
<feature type="compositionally biased region" description="Acidic residues" evidence="1">
    <location>
        <begin position="243"/>
        <end position="269"/>
    </location>
</feature>
<feature type="region of interest" description="Disordered" evidence="1">
    <location>
        <begin position="236"/>
        <end position="284"/>
    </location>
</feature>
<dbReference type="Proteomes" id="UP000677228">
    <property type="component" value="Unassembled WGS sequence"/>
</dbReference>
<organism evidence="3 5">
    <name type="scientific">Didymodactylos carnosus</name>
    <dbReference type="NCBI Taxonomy" id="1234261"/>
    <lineage>
        <taxon>Eukaryota</taxon>
        <taxon>Metazoa</taxon>
        <taxon>Spiralia</taxon>
        <taxon>Gnathifera</taxon>
        <taxon>Rotifera</taxon>
        <taxon>Eurotatoria</taxon>
        <taxon>Bdelloidea</taxon>
        <taxon>Philodinida</taxon>
        <taxon>Philodinidae</taxon>
        <taxon>Didymodactylos</taxon>
    </lineage>
</organism>
<dbReference type="AlphaFoldDB" id="A0A8S2E169"/>
<keyword evidence="2" id="KW-0472">Membrane</keyword>
<comment type="caution">
    <text evidence="3">The sequence shown here is derived from an EMBL/GenBank/DDBJ whole genome shotgun (WGS) entry which is preliminary data.</text>
</comment>